<dbReference type="Pfam" id="PF25601">
    <property type="entry name" value="AAA_lid_14"/>
    <property type="match status" value="1"/>
</dbReference>
<protein>
    <submittedName>
        <fullName evidence="6">Sigma-54-dependent Fis family transcriptional regulator</fullName>
    </submittedName>
</protein>
<dbReference type="GO" id="GO:0005524">
    <property type="term" value="F:ATP binding"/>
    <property type="evidence" value="ECO:0007669"/>
    <property type="project" value="UniProtKB-KW"/>
</dbReference>
<dbReference type="InterPro" id="IPR027417">
    <property type="entry name" value="P-loop_NTPase"/>
</dbReference>
<dbReference type="EMBL" id="CP038804">
    <property type="protein sequence ID" value="UTY34669.1"/>
    <property type="molecule type" value="Genomic_DNA"/>
</dbReference>
<dbReference type="Pfam" id="PF00158">
    <property type="entry name" value="Sigma54_activat"/>
    <property type="match status" value="1"/>
</dbReference>
<dbReference type="InterPro" id="IPR058031">
    <property type="entry name" value="AAA_lid_NorR"/>
</dbReference>
<evidence type="ECO:0000256" key="3">
    <source>
        <dbReference type="ARBA" id="ARBA00023015"/>
    </source>
</evidence>
<evidence type="ECO:0000313" key="6">
    <source>
        <dbReference type="EMBL" id="UTY34669.1"/>
    </source>
</evidence>
<evidence type="ECO:0000256" key="1">
    <source>
        <dbReference type="ARBA" id="ARBA00022741"/>
    </source>
</evidence>
<sequence length="378" mass="43505">MKRCVYAAYSKEDADYFLNEIKNLWDVTLIFDSSKIIEILKNDNFDFVILDAEAGGFFLRDISALIKKEFPDIHIFIIIHCNKNEWNYDLFGNDISSIFEFPCDLKTIYNTIENFFLDSCCHDRIADYTIEKEFADILKNEVIGVSNSVNELRNFIYKASQSKLPVLLLGETDSGKGLAADLIHKLSPIKNKKFLSINVSCIPEELAESFLFGTEEGSFTGAIKKEGVFSEAKGGTIFLDEMETLSMDVQAKLLHVLESGFVRSVGAVTEKKVDFRLIASSNEDLKQMIQEKKFRQDLYYRLDVLRHEIPPLRNRKEDIKYLVYAYLSKINKNIDDEAIAKLRLYNWPGNIRELYNCLNRAGMLAGQEQRIEAQHIQF</sequence>
<feature type="domain" description="Sigma-54 factor interaction" evidence="5">
    <location>
        <begin position="142"/>
        <end position="363"/>
    </location>
</feature>
<reference evidence="6" key="1">
    <citation type="submission" date="2019-04" db="EMBL/GenBank/DDBJ databases">
        <title>Whole genome sequencing of oral phylogroup 2 treponemes.</title>
        <authorList>
            <person name="Chan Y."/>
            <person name="Zeng H.H."/>
            <person name="Yu X.L."/>
            <person name="Leung W.K."/>
            <person name="Watt R.M."/>
        </authorList>
    </citation>
    <scope>NUCLEOTIDE SEQUENCE</scope>
    <source>
        <strain evidence="6">OMZ 835</strain>
    </source>
</reference>
<dbReference type="SUPFAM" id="SSF52540">
    <property type="entry name" value="P-loop containing nucleoside triphosphate hydrolases"/>
    <property type="match status" value="1"/>
</dbReference>
<organism evidence="6 7">
    <name type="scientific">Treponema putidum</name>
    <dbReference type="NCBI Taxonomy" id="221027"/>
    <lineage>
        <taxon>Bacteria</taxon>
        <taxon>Pseudomonadati</taxon>
        <taxon>Spirochaetota</taxon>
        <taxon>Spirochaetia</taxon>
        <taxon>Spirochaetales</taxon>
        <taxon>Treponemataceae</taxon>
        <taxon>Treponema</taxon>
    </lineage>
</organism>
<dbReference type="PROSITE" id="PS00688">
    <property type="entry name" value="SIGMA54_INTERACT_3"/>
    <property type="match status" value="1"/>
</dbReference>
<dbReference type="GO" id="GO:0006355">
    <property type="term" value="P:regulation of DNA-templated transcription"/>
    <property type="evidence" value="ECO:0007669"/>
    <property type="project" value="InterPro"/>
</dbReference>
<accession>A0AAE9SMB9</accession>
<evidence type="ECO:0000256" key="4">
    <source>
        <dbReference type="ARBA" id="ARBA00023163"/>
    </source>
</evidence>
<dbReference type="PANTHER" id="PTHR32071:SF57">
    <property type="entry name" value="C4-DICARBOXYLATE TRANSPORT TRANSCRIPTIONAL REGULATORY PROTEIN DCTD"/>
    <property type="match status" value="1"/>
</dbReference>
<name>A0AAE9SMB9_9SPIR</name>
<evidence type="ECO:0000313" key="7">
    <source>
        <dbReference type="Proteomes" id="UP001058682"/>
    </source>
</evidence>
<evidence type="ECO:0000259" key="5">
    <source>
        <dbReference type="PROSITE" id="PS50045"/>
    </source>
</evidence>
<dbReference type="Proteomes" id="UP001058682">
    <property type="component" value="Chromosome"/>
</dbReference>
<evidence type="ECO:0000256" key="2">
    <source>
        <dbReference type="ARBA" id="ARBA00022840"/>
    </source>
</evidence>
<keyword evidence="2" id="KW-0067">ATP-binding</keyword>
<keyword evidence="3" id="KW-0805">Transcription regulation</keyword>
<dbReference type="InterPro" id="IPR025944">
    <property type="entry name" value="Sigma_54_int_dom_CS"/>
</dbReference>
<dbReference type="InterPro" id="IPR002078">
    <property type="entry name" value="Sigma_54_int"/>
</dbReference>
<dbReference type="AlphaFoldDB" id="A0AAE9SMB9"/>
<dbReference type="FunFam" id="3.40.50.300:FF:000006">
    <property type="entry name" value="DNA-binding transcriptional regulator NtrC"/>
    <property type="match status" value="1"/>
</dbReference>
<dbReference type="PANTHER" id="PTHR32071">
    <property type="entry name" value="TRANSCRIPTIONAL REGULATORY PROTEIN"/>
    <property type="match status" value="1"/>
</dbReference>
<keyword evidence="4" id="KW-0804">Transcription</keyword>
<gene>
    <name evidence="6" type="ORF">E4N74_12170</name>
</gene>
<dbReference type="CDD" id="cd00009">
    <property type="entry name" value="AAA"/>
    <property type="match status" value="1"/>
</dbReference>
<dbReference type="Gene3D" id="1.10.8.60">
    <property type="match status" value="1"/>
</dbReference>
<dbReference type="Gene3D" id="3.40.50.300">
    <property type="entry name" value="P-loop containing nucleotide triphosphate hydrolases"/>
    <property type="match status" value="1"/>
</dbReference>
<dbReference type="RefSeq" id="WP_255817914.1">
    <property type="nucleotide sequence ID" value="NZ_CP038804.1"/>
</dbReference>
<proteinExistence type="predicted"/>
<keyword evidence="1" id="KW-0547">Nucleotide-binding</keyword>
<dbReference type="PROSITE" id="PS50045">
    <property type="entry name" value="SIGMA54_INTERACT_4"/>
    <property type="match status" value="1"/>
</dbReference>